<dbReference type="OrthoDB" id="272985at2759"/>
<organism evidence="4 5">
    <name type="scientific">Trichonephila inaurata madagascariensis</name>
    <dbReference type="NCBI Taxonomy" id="2747483"/>
    <lineage>
        <taxon>Eukaryota</taxon>
        <taxon>Metazoa</taxon>
        <taxon>Ecdysozoa</taxon>
        <taxon>Arthropoda</taxon>
        <taxon>Chelicerata</taxon>
        <taxon>Arachnida</taxon>
        <taxon>Araneae</taxon>
        <taxon>Araneomorphae</taxon>
        <taxon>Entelegynae</taxon>
        <taxon>Araneoidea</taxon>
        <taxon>Nephilidae</taxon>
        <taxon>Trichonephila</taxon>
        <taxon>Trichonephila inaurata</taxon>
    </lineage>
</organism>
<comment type="similarity">
    <text evidence="1">Belongs to the helicase family.</text>
</comment>
<comment type="catalytic activity">
    <reaction evidence="1">
        <text>ATP + H2O = ADP + phosphate + H(+)</text>
        <dbReference type="Rhea" id="RHEA:13065"/>
        <dbReference type="ChEBI" id="CHEBI:15377"/>
        <dbReference type="ChEBI" id="CHEBI:15378"/>
        <dbReference type="ChEBI" id="CHEBI:30616"/>
        <dbReference type="ChEBI" id="CHEBI:43474"/>
        <dbReference type="ChEBI" id="CHEBI:456216"/>
        <dbReference type="EC" id="5.6.2.3"/>
    </reaction>
</comment>
<keyword evidence="5" id="KW-1185">Reference proteome</keyword>
<dbReference type="Proteomes" id="UP000886998">
    <property type="component" value="Unassembled WGS sequence"/>
</dbReference>
<keyword evidence="1" id="KW-0378">Hydrolase</keyword>
<evidence type="ECO:0000256" key="2">
    <source>
        <dbReference type="SAM" id="MobiDB-lite"/>
    </source>
</evidence>
<reference evidence="4" key="1">
    <citation type="submission" date="2020-08" db="EMBL/GenBank/DDBJ databases">
        <title>Multicomponent nature underlies the extraordinary mechanical properties of spider dragline silk.</title>
        <authorList>
            <person name="Kono N."/>
            <person name="Nakamura H."/>
            <person name="Mori M."/>
            <person name="Yoshida Y."/>
            <person name="Ohtoshi R."/>
            <person name="Malay A.D."/>
            <person name="Moran D.A.P."/>
            <person name="Tomita M."/>
            <person name="Numata K."/>
            <person name="Arakawa K."/>
        </authorList>
    </citation>
    <scope>NUCLEOTIDE SEQUENCE</scope>
</reference>
<evidence type="ECO:0000313" key="5">
    <source>
        <dbReference type="Proteomes" id="UP000886998"/>
    </source>
</evidence>
<feature type="domain" description="DNA helicase Pif1-like DEAD-box helicase" evidence="3">
    <location>
        <begin position="2"/>
        <end position="55"/>
    </location>
</feature>
<sequence length="112" mass="12545">MMSHKKTTEALNWTLQDLRRSTDIIGGMVVLLDGDFRQTLPKSRGVHWQMKSESVLNPHNSVLLLLLTKHKGKHCRGRGHSSDASQREKEDPGKTTLLVPHPGRCLETRGGV</sequence>
<dbReference type="GO" id="GO:0005524">
    <property type="term" value="F:ATP binding"/>
    <property type="evidence" value="ECO:0007669"/>
    <property type="project" value="UniProtKB-KW"/>
</dbReference>
<dbReference type="EC" id="5.6.2.3" evidence="1"/>
<keyword evidence="1" id="KW-0347">Helicase</keyword>
<evidence type="ECO:0000256" key="1">
    <source>
        <dbReference type="RuleBase" id="RU363044"/>
    </source>
</evidence>
<dbReference type="GO" id="GO:0016787">
    <property type="term" value="F:hydrolase activity"/>
    <property type="evidence" value="ECO:0007669"/>
    <property type="project" value="UniProtKB-KW"/>
</dbReference>
<keyword evidence="1" id="KW-0233">DNA recombination</keyword>
<keyword evidence="1" id="KW-0547">Nucleotide-binding</keyword>
<feature type="region of interest" description="Disordered" evidence="2">
    <location>
        <begin position="73"/>
        <end position="112"/>
    </location>
</feature>
<gene>
    <name evidence="4" type="ORF">TNIN_491451</name>
</gene>
<name>A0A8X7BYT9_9ARAC</name>
<proteinExistence type="inferred from homology"/>
<dbReference type="Pfam" id="PF05970">
    <property type="entry name" value="PIF1"/>
    <property type="match status" value="1"/>
</dbReference>
<dbReference type="GO" id="GO:0006281">
    <property type="term" value="P:DNA repair"/>
    <property type="evidence" value="ECO:0007669"/>
    <property type="project" value="UniProtKB-KW"/>
</dbReference>
<protein>
    <recommendedName>
        <fullName evidence="1">ATP-dependent DNA helicase</fullName>
        <ecNumber evidence="1">5.6.2.3</ecNumber>
    </recommendedName>
</protein>
<dbReference type="AlphaFoldDB" id="A0A8X7BYT9"/>
<comment type="caution">
    <text evidence="4">The sequence shown here is derived from an EMBL/GenBank/DDBJ whole genome shotgun (WGS) entry which is preliminary data.</text>
</comment>
<evidence type="ECO:0000313" key="4">
    <source>
        <dbReference type="EMBL" id="GFY47642.1"/>
    </source>
</evidence>
<dbReference type="InterPro" id="IPR010285">
    <property type="entry name" value="DNA_helicase_pif1-like_DEAD"/>
</dbReference>
<accession>A0A8X7BYT9</accession>
<dbReference type="GO" id="GO:0000723">
    <property type="term" value="P:telomere maintenance"/>
    <property type="evidence" value="ECO:0007669"/>
    <property type="project" value="InterPro"/>
</dbReference>
<keyword evidence="1" id="KW-0227">DNA damage</keyword>
<evidence type="ECO:0000259" key="3">
    <source>
        <dbReference type="Pfam" id="PF05970"/>
    </source>
</evidence>
<dbReference type="EMBL" id="BMAV01006048">
    <property type="protein sequence ID" value="GFY47642.1"/>
    <property type="molecule type" value="Genomic_DNA"/>
</dbReference>
<keyword evidence="1" id="KW-0234">DNA repair</keyword>
<dbReference type="GO" id="GO:0006310">
    <property type="term" value="P:DNA recombination"/>
    <property type="evidence" value="ECO:0007669"/>
    <property type="project" value="UniProtKB-KW"/>
</dbReference>
<keyword evidence="1" id="KW-0067">ATP-binding</keyword>
<dbReference type="GO" id="GO:0043139">
    <property type="term" value="F:5'-3' DNA helicase activity"/>
    <property type="evidence" value="ECO:0007669"/>
    <property type="project" value="UniProtKB-EC"/>
</dbReference>
<comment type="cofactor">
    <cofactor evidence="1">
        <name>Mg(2+)</name>
        <dbReference type="ChEBI" id="CHEBI:18420"/>
    </cofactor>
</comment>